<dbReference type="Proteomes" id="UP000614350">
    <property type="component" value="Unassembled WGS sequence"/>
</dbReference>
<evidence type="ECO:0000256" key="9">
    <source>
        <dbReference type="ARBA" id="ARBA00023207"/>
    </source>
</evidence>
<comment type="subcellular location">
    <subcellularLocation>
        <location evidence="1">Cell membrane</location>
        <topology evidence="1">Lipid-anchor</topology>
        <topology evidence="1">GPI-anchor</topology>
    </subcellularLocation>
</comment>
<evidence type="ECO:0000256" key="4">
    <source>
        <dbReference type="ARBA" id="ARBA00022622"/>
    </source>
</evidence>
<dbReference type="InterPro" id="IPR001863">
    <property type="entry name" value="Glypican"/>
</dbReference>
<dbReference type="Pfam" id="PF01153">
    <property type="entry name" value="Glypican"/>
    <property type="match status" value="1"/>
</dbReference>
<comment type="similarity">
    <text evidence="2">Belongs to the glypican family.</text>
</comment>
<evidence type="ECO:0000256" key="10">
    <source>
        <dbReference type="ARBA" id="ARBA00023288"/>
    </source>
</evidence>
<evidence type="ECO:0000256" key="5">
    <source>
        <dbReference type="ARBA" id="ARBA00022729"/>
    </source>
</evidence>
<evidence type="ECO:0000313" key="11">
    <source>
        <dbReference type="EMBL" id="KAF7402863.1"/>
    </source>
</evidence>
<dbReference type="GO" id="GO:0098552">
    <property type="term" value="C:side of membrane"/>
    <property type="evidence" value="ECO:0007669"/>
    <property type="project" value="UniProtKB-KW"/>
</dbReference>
<dbReference type="EMBL" id="JACSEA010000004">
    <property type="protein sequence ID" value="KAF7402863.1"/>
    <property type="molecule type" value="Genomic_DNA"/>
</dbReference>
<proteinExistence type="inferred from homology"/>
<keyword evidence="8" id="KW-0325">Glycoprotein</keyword>
<keyword evidence="9" id="KW-0357">Heparan sulfate</keyword>
<accession>A0A834K9Z0</accession>
<evidence type="ECO:0000256" key="6">
    <source>
        <dbReference type="ARBA" id="ARBA00022974"/>
    </source>
</evidence>
<keyword evidence="7" id="KW-0472">Membrane</keyword>
<evidence type="ECO:0000256" key="2">
    <source>
        <dbReference type="ARBA" id="ARBA00010260"/>
    </source>
</evidence>
<organism evidence="11 12">
    <name type="scientific">Vespula vulgaris</name>
    <name type="common">Yellow jacket</name>
    <name type="synonym">Wasp</name>
    <dbReference type="NCBI Taxonomy" id="7454"/>
    <lineage>
        <taxon>Eukaryota</taxon>
        <taxon>Metazoa</taxon>
        <taxon>Ecdysozoa</taxon>
        <taxon>Arthropoda</taxon>
        <taxon>Hexapoda</taxon>
        <taxon>Insecta</taxon>
        <taxon>Pterygota</taxon>
        <taxon>Neoptera</taxon>
        <taxon>Endopterygota</taxon>
        <taxon>Hymenoptera</taxon>
        <taxon>Apocrita</taxon>
        <taxon>Aculeata</taxon>
        <taxon>Vespoidea</taxon>
        <taxon>Vespidae</taxon>
        <taxon>Vespinae</taxon>
        <taxon>Vespula</taxon>
    </lineage>
</organism>
<dbReference type="AlphaFoldDB" id="A0A834K9Z0"/>
<evidence type="ECO:0000256" key="8">
    <source>
        <dbReference type="ARBA" id="ARBA00023180"/>
    </source>
</evidence>
<keyword evidence="6" id="KW-0654">Proteoglycan</keyword>
<protein>
    <submittedName>
        <fullName evidence="11">Uncharacterized protein</fullName>
    </submittedName>
</protein>
<evidence type="ECO:0000256" key="7">
    <source>
        <dbReference type="ARBA" id="ARBA00023136"/>
    </source>
</evidence>
<dbReference type="GO" id="GO:0005886">
    <property type="term" value="C:plasma membrane"/>
    <property type="evidence" value="ECO:0007669"/>
    <property type="project" value="UniProtKB-SubCell"/>
</dbReference>
<name>A0A834K9Z0_VESVU</name>
<sequence length="104" mass="11315">MLLVVVVEQAGKHLDFSSSVGEFHSNAGCLTESASELDLAWSGYVETVERLVVAVDGRNDPLGLNAERAVRQLDTRISDAIMHAMGNSRALEEKSVREDRNEGS</sequence>
<comment type="caution">
    <text evidence="11">The sequence shown here is derived from an EMBL/GenBank/DDBJ whole genome shotgun (WGS) entry which is preliminary data.</text>
</comment>
<keyword evidence="10" id="KW-0449">Lipoprotein</keyword>
<reference evidence="11" key="1">
    <citation type="journal article" date="2020" name="G3 (Bethesda)">
        <title>High-Quality Assemblies for Three Invasive Social Wasps from the &lt;i&gt;Vespula&lt;/i&gt; Genus.</title>
        <authorList>
            <person name="Harrop T.W.R."/>
            <person name="Guhlin J."/>
            <person name="McLaughlin G.M."/>
            <person name="Permina E."/>
            <person name="Stockwell P."/>
            <person name="Gilligan J."/>
            <person name="Le Lec M.F."/>
            <person name="Gruber M.A.M."/>
            <person name="Quinn O."/>
            <person name="Lovegrove M."/>
            <person name="Duncan E.J."/>
            <person name="Remnant E.J."/>
            <person name="Van Eeckhoven J."/>
            <person name="Graham B."/>
            <person name="Knapp R.A."/>
            <person name="Langford K.W."/>
            <person name="Kronenberg Z."/>
            <person name="Press M.O."/>
            <person name="Eacker S.M."/>
            <person name="Wilson-Rankin E.E."/>
            <person name="Purcell J."/>
            <person name="Lester P.J."/>
            <person name="Dearden P.K."/>
        </authorList>
    </citation>
    <scope>NUCLEOTIDE SEQUENCE</scope>
    <source>
        <strain evidence="11">Marl-1</strain>
    </source>
</reference>
<keyword evidence="5" id="KW-0732">Signal</keyword>
<keyword evidence="4" id="KW-0336">GPI-anchor</keyword>
<evidence type="ECO:0000256" key="3">
    <source>
        <dbReference type="ARBA" id="ARBA00022475"/>
    </source>
</evidence>
<keyword evidence="12" id="KW-1185">Reference proteome</keyword>
<dbReference type="GO" id="GO:0009966">
    <property type="term" value="P:regulation of signal transduction"/>
    <property type="evidence" value="ECO:0007669"/>
    <property type="project" value="InterPro"/>
</dbReference>
<evidence type="ECO:0000256" key="1">
    <source>
        <dbReference type="ARBA" id="ARBA00004609"/>
    </source>
</evidence>
<gene>
    <name evidence="11" type="ORF">HZH66_005130</name>
</gene>
<keyword evidence="3" id="KW-1003">Cell membrane</keyword>
<evidence type="ECO:0000313" key="12">
    <source>
        <dbReference type="Proteomes" id="UP000614350"/>
    </source>
</evidence>